<dbReference type="EMBL" id="PHWZ01000170">
    <property type="protein sequence ID" value="TEY61346.1"/>
    <property type="molecule type" value="Genomic_DNA"/>
</dbReference>
<comment type="caution">
    <text evidence="1">The sequence shown here is derived from an EMBL/GenBank/DDBJ whole genome shotgun (WGS) entry which is preliminary data.</text>
</comment>
<reference evidence="1 2" key="1">
    <citation type="submission" date="2017-11" db="EMBL/GenBank/DDBJ databases">
        <title>Comparative genomics of Botrytis spp.</title>
        <authorList>
            <person name="Valero-Jimenez C.A."/>
            <person name="Tapia P."/>
            <person name="Veloso J."/>
            <person name="Silva-Moreno E."/>
            <person name="Staats M."/>
            <person name="Valdes J.H."/>
            <person name="Van Kan J.A.L."/>
        </authorList>
    </citation>
    <scope>NUCLEOTIDE SEQUENCE [LARGE SCALE GENOMIC DNA]</scope>
    <source>
        <strain evidence="1 2">MUCL2830</strain>
    </source>
</reference>
<evidence type="ECO:0000313" key="1">
    <source>
        <dbReference type="EMBL" id="TEY61346.1"/>
    </source>
</evidence>
<dbReference type="OrthoDB" id="449382at2759"/>
<accession>A0A4Y8D3J3</accession>
<sequence>MGEVEEGNILFHYTAGKNRTFAVAALILAFFGTSAEKIAPDYALTRIETEAHRERLLQGMLKWVGEKDLKQPELEDLSSAKGENIIAFLNSMDVEWGSDAEYIVLL</sequence>
<protein>
    <recommendedName>
        <fullName evidence="3">Tyrosine specific protein phosphatases domain-containing protein</fullName>
    </recommendedName>
</protein>
<dbReference type="Gene3D" id="3.90.190.10">
    <property type="entry name" value="Protein tyrosine phosphatase superfamily"/>
    <property type="match status" value="1"/>
</dbReference>
<dbReference type="Pfam" id="PF13350">
    <property type="entry name" value="Y_phosphatase3"/>
    <property type="match status" value="1"/>
</dbReference>
<evidence type="ECO:0000313" key="2">
    <source>
        <dbReference type="Proteomes" id="UP000297299"/>
    </source>
</evidence>
<dbReference type="InterPro" id="IPR029021">
    <property type="entry name" value="Prot-tyrosine_phosphatase-like"/>
</dbReference>
<dbReference type="InterPro" id="IPR026893">
    <property type="entry name" value="Tyr/Ser_Pase_IphP-type"/>
</dbReference>
<name>A0A4Y8D3J3_9HELO</name>
<evidence type="ECO:0008006" key="3">
    <source>
        <dbReference type="Google" id="ProtNLM"/>
    </source>
</evidence>
<gene>
    <name evidence="1" type="ORF">BOTCAL_0170g00120</name>
</gene>
<organism evidence="1 2">
    <name type="scientific">Botryotinia calthae</name>
    <dbReference type="NCBI Taxonomy" id="38488"/>
    <lineage>
        <taxon>Eukaryota</taxon>
        <taxon>Fungi</taxon>
        <taxon>Dikarya</taxon>
        <taxon>Ascomycota</taxon>
        <taxon>Pezizomycotina</taxon>
        <taxon>Leotiomycetes</taxon>
        <taxon>Helotiales</taxon>
        <taxon>Sclerotiniaceae</taxon>
        <taxon>Botryotinia</taxon>
    </lineage>
</organism>
<keyword evidence="2" id="KW-1185">Reference proteome</keyword>
<dbReference type="SUPFAM" id="SSF52799">
    <property type="entry name" value="(Phosphotyrosine protein) phosphatases II"/>
    <property type="match status" value="1"/>
</dbReference>
<dbReference type="GO" id="GO:0004721">
    <property type="term" value="F:phosphoprotein phosphatase activity"/>
    <property type="evidence" value="ECO:0007669"/>
    <property type="project" value="InterPro"/>
</dbReference>
<dbReference type="Proteomes" id="UP000297299">
    <property type="component" value="Unassembled WGS sequence"/>
</dbReference>
<proteinExistence type="predicted"/>
<dbReference type="AlphaFoldDB" id="A0A4Y8D3J3"/>